<organism evidence="1 2">
    <name type="scientific">Malikia spinosa</name>
    <dbReference type="NCBI Taxonomy" id="86180"/>
    <lineage>
        <taxon>Bacteria</taxon>
        <taxon>Pseudomonadati</taxon>
        <taxon>Pseudomonadota</taxon>
        <taxon>Betaproteobacteria</taxon>
        <taxon>Burkholderiales</taxon>
        <taxon>Comamonadaceae</taxon>
        <taxon>Malikia</taxon>
    </lineage>
</organism>
<sequence>MVLRLMPVQYEAIGRASYLQRLRELIRQHFPRQSAEIDDDRMDQLLWQQTLLARSYGLEDERSAARFALTAFLLGEGFDRSVPALAQILDSDQLSPSRKAQALADFTLLLFSILERQPSTADQEPAP</sequence>
<reference evidence="1 2" key="1">
    <citation type="submission" date="2018-03" db="EMBL/GenBank/DDBJ databases">
        <title>Comparative genomics illustrates the genes involved in a hyperalkaliphilic mechanisms of Serpentinomonas isolated from highly-alkaline calcium-rich serpentinized springs.</title>
        <authorList>
            <person name="Suzuki S."/>
            <person name="Ishii S."/>
            <person name="Walworth N."/>
            <person name="Bird L."/>
            <person name="Kuenen J.G."/>
            <person name="Nealson K.H."/>
        </authorList>
    </citation>
    <scope>NUCLEOTIDE SEQUENCE [LARGE SCALE GENOMIC DNA]</scope>
    <source>
        <strain evidence="1 2">83</strain>
    </source>
</reference>
<dbReference type="Proteomes" id="UP000238326">
    <property type="component" value="Unassembled WGS sequence"/>
</dbReference>
<keyword evidence="2" id="KW-1185">Reference proteome</keyword>
<comment type="caution">
    <text evidence="1">The sequence shown here is derived from an EMBL/GenBank/DDBJ whole genome shotgun (WGS) entry which is preliminary data.</text>
</comment>
<dbReference type="RefSeq" id="WP_146115054.1">
    <property type="nucleotide sequence ID" value="NZ_PVLR01000039.1"/>
</dbReference>
<evidence type="ECO:0000313" key="1">
    <source>
        <dbReference type="EMBL" id="PRD68042.1"/>
    </source>
</evidence>
<dbReference type="OrthoDB" id="7305517at2"/>
<accession>A0A2S9KCB1</accession>
<evidence type="ECO:0000313" key="2">
    <source>
        <dbReference type="Proteomes" id="UP000238326"/>
    </source>
</evidence>
<dbReference type="AlphaFoldDB" id="A0A2S9KCB1"/>
<protein>
    <submittedName>
        <fullName evidence="1">Uncharacterized protein</fullName>
    </submittedName>
</protein>
<dbReference type="EMBL" id="PVLR01000039">
    <property type="protein sequence ID" value="PRD68042.1"/>
    <property type="molecule type" value="Genomic_DNA"/>
</dbReference>
<name>A0A2S9KCB1_9BURK</name>
<gene>
    <name evidence="1" type="ORF">C6P61_13200</name>
</gene>
<proteinExistence type="predicted"/>